<comment type="caution">
    <text evidence="7">The sequence shown here is derived from an EMBL/GenBank/DDBJ whole genome shotgun (WGS) entry which is preliminary data.</text>
</comment>
<dbReference type="InterPro" id="IPR004864">
    <property type="entry name" value="LEA_2"/>
</dbReference>
<dbReference type="GO" id="GO:0005886">
    <property type="term" value="C:plasma membrane"/>
    <property type="evidence" value="ECO:0007669"/>
    <property type="project" value="TreeGrafter"/>
</dbReference>
<dbReference type="AlphaFoldDB" id="A0A8J4VJW8"/>
<feature type="domain" description="Late embryogenesis abundant protein LEA-2 subgroup" evidence="6">
    <location>
        <begin position="73"/>
        <end position="167"/>
    </location>
</feature>
<evidence type="ECO:0000256" key="4">
    <source>
        <dbReference type="ARBA" id="ARBA00023136"/>
    </source>
</evidence>
<keyword evidence="3 5" id="KW-1133">Transmembrane helix</keyword>
<sequence>MANNPTSQQPRHSKILRYIAIVLLVLIVLVGVSVLITWLIIKPRRFVYTVEEGSIKNYNLTKNHLNATFEFALRSYNPNSKISIYYDSIEASVEYDDQTIAFEVVDPFFQPHRNETRLDLKLTAQYVPLSGSNSKDIALERSSGEIEIVVMLKARIRFKVGMWKSKDRSLIIWCSPVRVRFSRPNNFERTYCDTEL</sequence>
<dbReference type="Pfam" id="PF03168">
    <property type="entry name" value="LEA_2"/>
    <property type="match status" value="1"/>
</dbReference>
<evidence type="ECO:0000256" key="1">
    <source>
        <dbReference type="ARBA" id="ARBA00004167"/>
    </source>
</evidence>
<dbReference type="Gene3D" id="2.60.40.1820">
    <property type="match status" value="1"/>
</dbReference>
<dbReference type="OrthoDB" id="669838at2759"/>
<accession>A0A8J4VJW8</accession>
<reference evidence="7" key="1">
    <citation type="submission" date="2020-03" db="EMBL/GenBank/DDBJ databases">
        <title>Castanea mollissima Vanexum genome sequencing.</title>
        <authorList>
            <person name="Staton M."/>
        </authorList>
    </citation>
    <scope>NUCLEOTIDE SEQUENCE</scope>
    <source>
        <tissue evidence="7">Leaf</tissue>
    </source>
</reference>
<dbReference type="PANTHER" id="PTHR31415">
    <property type="entry name" value="OS05G0367900 PROTEIN"/>
    <property type="match status" value="1"/>
</dbReference>
<keyword evidence="4 5" id="KW-0472">Membrane</keyword>
<evidence type="ECO:0000259" key="6">
    <source>
        <dbReference type="Pfam" id="PF03168"/>
    </source>
</evidence>
<evidence type="ECO:0000313" key="7">
    <source>
        <dbReference type="EMBL" id="KAF3952244.1"/>
    </source>
</evidence>
<dbReference type="PANTHER" id="PTHR31415:SF130">
    <property type="entry name" value="NDR1_HIN1-LIKE PROTEIN 6"/>
    <property type="match status" value="1"/>
</dbReference>
<evidence type="ECO:0000256" key="2">
    <source>
        <dbReference type="ARBA" id="ARBA00022692"/>
    </source>
</evidence>
<dbReference type="Proteomes" id="UP000737018">
    <property type="component" value="Unassembled WGS sequence"/>
</dbReference>
<name>A0A8J4VJW8_9ROSI</name>
<evidence type="ECO:0000313" key="8">
    <source>
        <dbReference type="Proteomes" id="UP000737018"/>
    </source>
</evidence>
<organism evidence="7 8">
    <name type="scientific">Castanea mollissima</name>
    <name type="common">Chinese chestnut</name>
    <dbReference type="NCBI Taxonomy" id="60419"/>
    <lineage>
        <taxon>Eukaryota</taxon>
        <taxon>Viridiplantae</taxon>
        <taxon>Streptophyta</taxon>
        <taxon>Embryophyta</taxon>
        <taxon>Tracheophyta</taxon>
        <taxon>Spermatophyta</taxon>
        <taxon>Magnoliopsida</taxon>
        <taxon>eudicotyledons</taxon>
        <taxon>Gunneridae</taxon>
        <taxon>Pentapetalae</taxon>
        <taxon>rosids</taxon>
        <taxon>fabids</taxon>
        <taxon>Fagales</taxon>
        <taxon>Fagaceae</taxon>
        <taxon>Castanea</taxon>
    </lineage>
</organism>
<dbReference type="GO" id="GO:0009506">
    <property type="term" value="C:plasmodesma"/>
    <property type="evidence" value="ECO:0007669"/>
    <property type="project" value="TreeGrafter"/>
</dbReference>
<dbReference type="EMBL" id="JRKL02004587">
    <property type="protein sequence ID" value="KAF3952244.1"/>
    <property type="molecule type" value="Genomic_DNA"/>
</dbReference>
<keyword evidence="8" id="KW-1185">Reference proteome</keyword>
<feature type="transmembrane region" description="Helical" evidence="5">
    <location>
        <begin position="15"/>
        <end position="41"/>
    </location>
</feature>
<protein>
    <recommendedName>
        <fullName evidence="6">Late embryogenesis abundant protein LEA-2 subgroup domain-containing protein</fullName>
    </recommendedName>
</protein>
<evidence type="ECO:0000256" key="5">
    <source>
        <dbReference type="SAM" id="Phobius"/>
    </source>
</evidence>
<comment type="subcellular location">
    <subcellularLocation>
        <location evidence="1">Membrane</location>
        <topology evidence="1">Single-pass membrane protein</topology>
    </subcellularLocation>
</comment>
<proteinExistence type="predicted"/>
<dbReference type="GO" id="GO:0098542">
    <property type="term" value="P:defense response to other organism"/>
    <property type="evidence" value="ECO:0007669"/>
    <property type="project" value="InterPro"/>
</dbReference>
<gene>
    <name evidence="7" type="ORF">CMV_022177</name>
</gene>
<keyword evidence="2 5" id="KW-0812">Transmembrane</keyword>
<evidence type="ECO:0000256" key="3">
    <source>
        <dbReference type="ARBA" id="ARBA00022989"/>
    </source>
</evidence>
<dbReference type="InterPro" id="IPR044839">
    <property type="entry name" value="NDR1-like"/>
</dbReference>